<dbReference type="KEGG" id="tko:TK1246"/>
<dbReference type="PATRIC" id="fig|69014.16.peg.1219"/>
<name>Q5JGJ9_THEKO</name>
<dbReference type="GeneID" id="78447762"/>
<evidence type="ECO:0000313" key="2">
    <source>
        <dbReference type="Proteomes" id="UP000000536"/>
    </source>
</evidence>
<reference evidence="1 2" key="1">
    <citation type="journal article" date="2005" name="Genome Res.">
        <title>Complete genome sequence of the hyperthermophilic archaeon Thermococcus kodakaraensis KOD1 and comparison with Pyrococcus genomes.</title>
        <authorList>
            <person name="Fukui T."/>
            <person name="Atomi H."/>
            <person name="Kanai T."/>
            <person name="Matsumi R."/>
            <person name="Fujiwara S."/>
            <person name="Imanaka T."/>
        </authorList>
    </citation>
    <scope>NUCLEOTIDE SEQUENCE [LARGE SCALE GENOMIC DNA]</scope>
    <source>
        <strain evidence="2">ATCC BAA-918 / JCM 12380 / KOD1</strain>
    </source>
</reference>
<dbReference type="PhylomeDB" id="Q5JGJ9"/>
<keyword evidence="2" id="KW-1185">Reference proteome</keyword>
<dbReference type="STRING" id="69014.TK1246"/>
<organism evidence="1 2">
    <name type="scientific">Thermococcus kodakarensis (strain ATCC BAA-918 / JCM 12380 / KOD1)</name>
    <name type="common">Pyrococcus kodakaraensis (strain KOD1)</name>
    <dbReference type="NCBI Taxonomy" id="69014"/>
    <lineage>
        <taxon>Archaea</taxon>
        <taxon>Methanobacteriati</taxon>
        <taxon>Methanobacteriota</taxon>
        <taxon>Thermococci</taxon>
        <taxon>Thermococcales</taxon>
        <taxon>Thermococcaceae</taxon>
        <taxon>Thermococcus</taxon>
    </lineage>
</organism>
<protein>
    <recommendedName>
        <fullName evidence="3">Helix-turn-helix type 11 domain-containing protein</fullName>
    </recommendedName>
</protein>
<dbReference type="RefSeq" id="WP_011250197.1">
    <property type="nucleotide sequence ID" value="NC_006624.1"/>
</dbReference>
<proteinExistence type="predicted"/>
<dbReference type="Proteomes" id="UP000000536">
    <property type="component" value="Chromosome"/>
</dbReference>
<dbReference type="EMBL" id="AP006878">
    <property type="protein sequence ID" value="BAD85435.1"/>
    <property type="molecule type" value="Genomic_DNA"/>
</dbReference>
<dbReference type="InParanoid" id="Q5JGJ9"/>
<dbReference type="Gene3D" id="1.10.10.10">
    <property type="entry name" value="Winged helix-like DNA-binding domain superfamily/Winged helix DNA-binding domain"/>
    <property type="match status" value="1"/>
</dbReference>
<dbReference type="HOGENOM" id="CLU_126381_0_0_2"/>
<accession>Q5JGJ9</accession>
<dbReference type="eggNOG" id="arCOG05829">
    <property type="taxonomic scope" value="Archaea"/>
</dbReference>
<dbReference type="EnsemblBacteria" id="BAD85435">
    <property type="protein sequence ID" value="BAD85435"/>
    <property type="gene ID" value="TK1246"/>
</dbReference>
<dbReference type="AlphaFoldDB" id="Q5JGJ9"/>
<dbReference type="InterPro" id="IPR036388">
    <property type="entry name" value="WH-like_DNA-bd_sf"/>
</dbReference>
<evidence type="ECO:0008006" key="3">
    <source>
        <dbReference type="Google" id="ProtNLM"/>
    </source>
</evidence>
<gene>
    <name evidence="1" type="ordered locus">TK1246</name>
</gene>
<evidence type="ECO:0000313" key="1">
    <source>
        <dbReference type="EMBL" id="BAD85435.1"/>
    </source>
</evidence>
<sequence>MRLLNFQHESASIEDCTSTVVELSNKALQSTHGFISSAKISLSFGAFMNLGVTVLIDDEKDMLKGIIAEHSTGKNRADALNKALEILNSKLPKNAEVVDFEVGTYVTPVTRRAYGVAVAVYNAPTEQKPFEEFTMEERRRLIARVLKEFNYNPKVLNISELARMFGVSRDSIYYDIQQILKEK</sequence>